<reference evidence="8 9" key="1">
    <citation type="submission" date="2021-06" db="EMBL/GenBank/DDBJ databases">
        <title>Ecological speciation of a Streptomyces species isolated from different habitats and geographic origins.</title>
        <authorList>
            <person name="Wang J."/>
        </authorList>
    </citation>
    <scope>NUCLEOTIDE SEQUENCE [LARGE SCALE GENOMIC DNA]</scope>
    <source>
        <strain evidence="8 9">FXJ8.012</strain>
    </source>
</reference>
<dbReference type="SMART" id="SM00382">
    <property type="entry name" value="AAA"/>
    <property type="match status" value="1"/>
</dbReference>
<keyword evidence="4 8" id="KW-0067">ATP-binding</keyword>
<comment type="subcellular location">
    <subcellularLocation>
        <location evidence="1">Cell membrane</location>
        <topology evidence="1">Peripheral membrane protein</topology>
    </subcellularLocation>
</comment>
<dbReference type="InterPro" id="IPR027417">
    <property type="entry name" value="P-loop_NTPase"/>
</dbReference>
<dbReference type="Gene3D" id="3.40.50.300">
    <property type="entry name" value="P-loop containing nucleotide triphosphate hydrolases"/>
    <property type="match status" value="1"/>
</dbReference>
<evidence type="ECO:0000256" key="5">
    <source>
        <dbReference type="ARBA" id="ARBA00023251"/>
    </source>
</evidence>
<dbReference type="EMBL" id="JAHSTP010000023">
    <property type="protein sequence ID" value="MBZ6156155.1"/>
    <property type="molecule type" value="Genomic_DNA"/>
</dbReference>
<dbReference type="PROSITE" id="PS50893">
    <property type="entry name" value="ABC_TRANSPORTER_2"/>
    <property type="match status" value="1"/>
</dbReference>
<keyword evidence="9" id="KW-1185">Reference proteome</keyword>
<dbReference type="PROSITE" id="PS00211">
    <property type="entry name" value="ABC_TRANSPORTER_1"/>
    <property type="match status" value="1"/>
</dbReference>
<comment type="caution">
    <text evidence="8">The sequence shown here is derived from an EMBL/GenBank/DDBJ whole genome shotgun (WGS) entry which is preliminary data.</text>
</comment>
<evidence type="ECO:0000259" key="7">
    <source>
        <dbReference type="PROSITE" id="PS50893"/>
    </source>
</evidence>
<proteinExistence type="predicted"/>
<evidence type="ECO:0000256" key="6">
    <source>
        <dbReference type="SAM" id="MobiDB-lite"/>
    </source>
</evidence>
<evidence type="ECO:0000256" key="1">
    <source>
        <dbReference type="ARBA" id="ARBA00004202"/>
    </source>
</evidence>
<keyword evidence="5" id="KW-0046">Antibiotic resistance</keyword>
<organism evidence="8 9">
    <name type="scientific">Streptomyces olivaceus</name>
    <dbReference type="NCBI Taxonomy" id="47716"/>
    <lineage>
        <taxon>Bacteria</taxon>
        <taxon>Bacillati</taxon>
        <taxon>Actinomycetota</taxon>
        <taxon>Actinomycetes</taxon>
        <taxon>Kitasatosporales</taxon>
        <taxon>Streptomycetaceae</taxon>
        <taxon>Streptomyces</taxon>
    </lineage>
</organism>
<evidence type="ECO:0000313" key="9">
    <source>
        <dbReference type="Proteomes" id="UP000758701"/>
    </source>
</evidence>
<dbReference type="PANTHER" id="PTHR42711">
    <property type="entry name" value="ABC TRANSPORTER ATP-BINDING PROTEIN"/>
    <property type="match status" value="1"/>
</dbReference>
<accession>A0ABS7WDX2</accession>
<feature type="domain" description="ABC transporter" evidence="7">
    <location>
        <begin position="4"/>
        <end position="231"/>
    </location>
</feature>
<protein>
    <submittedName>
        <fullName evidence="8">ABC transporter ATP-binding protein</fullName>
    </submittedName>
</protein>
<evidence type="ECO:0000313" key="8">
    <source>
        <dbReference type="EMBL" id="MBZ6156155.1"/>
    </source>
</evidence>
<dbReference type="GO" id="GO:0005524">
    <property type="term" value="F:ATP binding"/>
    <property type="evidence" value="ECO:0007669"/>
    <property type="project" value="UniProtKB-KW"/>
</dbReference>
<keyword evidence="2" id="KW-0813">Transport</keyword>
<feature type="compositionally biased region" description="Basic residues" evidence="6">
    <location>
        <begin position="315"/>
        <end position="324"/>
    </location>
</feature>
<evidence type="ECO:0000256" key="4">
    <source>
        <dbReference type="ARBA" id="ARBA00022840"/>
    </source>
</evidence>
<evidence type="ECO:0000256" key="2">
    <source>
        <dbReference type="ARBA" id="ARBA00022448"/>
    </source>
</evidence>
<evidence type="ECO:0000256" key="3">
    <source>
        <dbReference type="ARBA" id="ARBA00022741"/>
    </source>
</evidence>
<gene>
    <name evidence="8" type="ORF">KVH32_34090</name>
</gene>
<dbReference type="SUPFAM" id="SSF52540">
    <property type="entry name" value="P-loop containing nucleoside triphosphate hydrolases"/>
    <property type="match status" value="1"/>
</dbReference>
<dbReference type="Proteomes" id="UP000758701">
    <property type="component" value="Unassembled WGS sequence"/>
</dbReference>
<dbReference type="InterPro" id="IPR003439">
    <property type="entry name" value="ABC_transporter-like_ATP-bd"/>
</dbReference>
<keyword evidence="3" id="KW-0547">Nucleotide-binding</keyword>
<dbReference type="PANTHER" id="PTHR42711:SF16">
    <property type="entry name" value="ABC TRANSPORTER ATP-BINDING PROTEIN"/>
    <property type="match status" value="1"/>
</dbReference>
<sequence length="324" mass="35294">MTAVVVEGLRKAYGSRDVLLGIDFAVTEGEIFALLGPNGAGKTTTLEILEGFRGRDEGRVEVLGMDPWSSAVAHELRERVGIVLQDTAVEPYLSVRETIARDAGYYRAPRDVDGVIELVGLREKRRAKVKDLSGGQKRRLDLALGVVGNPSLLFLDEPTTGFDPSARRSAWELVRDLRDSGTTIVLTTHYMDEVQALADSVTVIADGRIVDSGTPATLGGRDKAFARIRFELPPGTGVLDLPLPTAPPVVDGMVHLEVREPTAVLHSLTGWALERGTTLGRLTVERPSLEDVYLEITRSFETGEAAQSQQSAAVRGRRRKRSRT</sequence>
<dbReference type="InterPro" id="IPR017871">
    <property type="entry name" value="ABC_transporter-like_CS"/>
</dbReference>
<dbReference type="CDD" id="cd03230">
    <property type="entry name" value="ABC_DR_subfamily_A"/>
    <property type="match status" value="1"/>
</dbReference>
<dbReference type="InterPro" id="IPR003593">
    <property type="entry name" value="AAA+_ATPase"/>
</dbReference>
<dbReference type="InterPro" id="IPR050763">
    <property type="entry name" value="ABC_transporter_ATP-binding"/>
</dbReference>
<dbReference type="RefSeq" id="WP_224310384.1">
    <property type="nucleotide sequence ID" value="NZ_JAHSST010000028.1"/>
</dbReference>
<dbReference type="Pfam" id="PF00005">
    <property type="entry name" value="ABC_tran"/>
    <property type="match status" value="1"/>
</dbReference>
<feature type="region of interest" description="Disordered" evidence="6">
    <location>
        <begin position="304"/>
        <end position="324"/>
    </location>
</feature>
<name>A0ABS7WDX2_STROV</name>